<proteinExistence type="predicted"/>
<dbReference type="AlphaFoldDB" id="A0A3S0AG67"/>
<dbReference type="PROSITE" id="PS51704">
    <property type="entry name" value="GP_PDE"/>
    <property type="match status" value="1"/>
</dbReference>
<sequence length="250" mass="27953">MTTKSAIGVFFLSLIFISCNNMNKPLVIGHRGAMGHETENTLASIQKAMDLGVDMIEIDVFKIKSGETVVFHDSDVKRLTDSVGSIEAFNFVDLQKLTLTGNHKIPTLQDVLNLIDKKVQLNIELKGSNTADRVNFIMNYYIKEKGWSIDKFLISSFKWDELQTMRQLNSKVPIAILVGGDPLQALDIAKELGAVAINPSYKDLTLENTHEIKNAGYKIYPWTVNKPEDIKKIAQLGVDGIITNFPERVN</sequence>
<dbReference type="InterPro" id="IPR030395">
    <property type="entry name" value="GP_PDE_dom"/>
</dbReference>
<comment type="caution">
    <text evidence="2">The sequence shown here is derived from an EMBL/GenBank/DDBJ whole genome shotgun (WGS) entry which is preliminary data.</text>
</comment>
<dbReference type="GO" id="GO:0006629">
    <property type="term" value="P:lipid metabolic process"/>
    <property type="evidence" value="ECO:0007669"/>
    <property type="project" value="InterPro"/>
</dbReference>
<feature type="domain" description="GP-PDE" evidence="1">
    <location>
        <begin position="25"/>
        <end position="250"/>
    </location>
</feature>
<dbReference type="GO" id="GO:0008081">
    <property type="term" value="F:phosphoric diester hydrolase activity"/>
    <property type="evidence" value="ECO:0007669"/>
    <property type="project" value="InterPro"/>
</dbReference>
<dbReference type="Pfam" id="PF03009">
    <property type="entry name" value="GDPD"/>
    <property type="match status" value="1"/>
</dbReference>
<dbReference type="Gene3D" id="3.20.20.190">
    <property type="entry name" value="Phosphatidylinositol (PI) phosphodiesterase"/>
    <property type="match status" value="1"/>
</dbReference>
<evidence type="ECO:0000313" key="3">
    <source>
        <dbReference type="Proteomes" id="UP000267585"/>
    </source>
</evidence>
<dbReference type="Proteomes" id="UP000267585">
    <property type="component" value="Unassembled WGS sequence"/>
</dbReference>
<keyword evidence="3" id="KW-1185">Reference proteome</keyword>
<evidence type="ECO:0000259" key="1">
    <source>
        <dbReference type="PROSITE" id="PS51704"/>
    </source>
</evidence>
<dbReference type="PROSITE" id="PS51257">
    <property type="entry name" value="PROKAR_LIPOPROTEIN"/>
    <property type="match status" value="1"/>
</dbReference>
<organism evidence="2 3">
    <name type="scientific">Arenibacter aquaticus</name>
    <dbReference type="NCBI Taxonomy" id="2489054"/>
    <lineage>
        <taxon>Bacteria</taxon>
        <taxon>Pseudomonadati</taxon>
        <taxon>Bacteroidota</taxon>
        <taxon>Flavobacteriia</taxon>
        <taxon>Flavobacteriales</taxon>
        <taxon>Flavobacteriaceae</taxon>
        <taxon>Arenibacter</taxon>
    </lineage>
</organism>
<accession>A0A3S0AG67</accession>
<dbReference type="SUPFAM" id="SSF51695">
    <property type="entry name" value="PLC-like phosphodiesterases"/>
    <property type="match status" value="1"/>
</dbReference>
<dbReference type="PANTHER" id="PTHR46211">
    <property type="entry name" value="GLYCEROPHOSPHORYL DIESTER PHOSPHODIESTERASE"/>
    <property type="match status" value="1"/>
</dbReference>
<evidence type="ECO:0000313" key="2">
    <source>
        <dbReference type="EMBL" id="RTE54965.1"/>
    </source>
</evidence>
<dbReference type="InterPro" id="IPR017946">
    <property type="entry name" value="PLC-like_Pdiesterase_TIM-brl"/>
</dbReference>
<protein>
    <submittedName>
        <fullName evidence="2">Glycerophosphodiester phosphodiesterase</fullName>
    </submittedName>
</protein>
<gene>
    <name evidence="2" type="ORF">EHW67_04460</name>
</gene>
<dbReference type="PANTHER" id="PTHR46211:SF14">
    <property type="entry name" value="GLYCEROPHOSPHODIESTER PHOSPHODIESTERASE"/>
    <property type="match status" value="1"/>
</dbReference>
<dbReference type="OrthoDB" id="384721at2"/>
<reference evidence="2 3" key="1">
    <citation type="submission" date="2018-11" db="EMBL/GenBank/DDBJ databases">
        <title>Arenibacter aquaticus sp.nov., a marine bacterium isolated from surface seawater in the South China Sea.</title>
        <authorList>
            <person name="Guo J."/>
            <person name="Sun J."/>
        </authorList>
    </citation>
    <scope>NUCLEOTIDE SEQUENCE [LARGE SCALE GENOMIC DNA]</scope>
    <source>
        <strain evidence="2 3">GUO666</strain>
    </source>
</reference>
<name>A0A3S0AG67_9FLAO</name>
<dbReference type="EMBL" id="RQPJ01000002">
    <property type="protein sequence ID" value="RTE54965.1"/>
    <property type="molecule type" value="Genomic_DNA"/>
</dbReference>